<reference evidence="2" key="1">
    <citation type="submission" date="2022-03" db="EMBL/GenBank/DDBJ databases">
        <title>A functionally conserved STORR gene fusion in Papaver species that diverged 16.8 million years ago.</title>
        <authorList>
            <person name="Catania T."/>
        </authorList>
    </citation>
    <scope>NUCLEOTIDE SEQUENCE</scope>
    <source>
        <strain evidence="2">S-191538</strain>
    </source>
</reference>
<dbReference type="InterPro" id="IPR043573">
    <property type="entry name" value="Fig4-like"/>
</dbReference>
<dbReference type="AlphaFoldDB" id="A0AA41VF97"/>
<evidence type="ECO:0000256" key="1">
    <source>
        <dbReference type="ARBA" id="ARBA00022801"/>
    </source>
</evidence>
<comment type="caution">
    <text evidence="2">The sequence shown here is derived from an EMBL/GenBank/DDBJ whole genome shotgun (WGS) entry which is preliminary data.</text>
</comment>
<organism evidence="2 3">
    <name type="scientific">Papaver nudicaule</name>
    <name type="common">Iceland poppy</name>
    <dbReference type="NCBI Taxonomy" id="74823"/>
    <lineage>
        <taxon>Eukaryota</taxon>
        <taxon>Viridiplantae</taxon>
        <taxon>Streptophyta</taxon>
        <taxon>Embryophyta</taxon>
        <taxon>Tracheophyta</taxon>
        <taxon>Spermatophyta</taxon>
        <taxon>Magnoliopsida</taxon>
        <taxon>Ranunculales</taxon>
        <taxon>Papaveraceae</taxon>
        <taxon>Papaveroideae</taxon>
        <taxon>Papaver</taxon>
    </lineage>
</organism>
<protein>
    <submittedName>
        <fullName evidence="2">Uncharacterized protein</fullName>
    </submittedName>
</protein>
<accession>A0AA41VF97</accession>
<feature type="non-terminal residue" evidence="2">
    <location>
        <position position="1"/>
    </location>
</feature>
<dbReference type="Proteomes" id="UP001177140">
    <property type="component" value="Unassembled WGS sequence"/>
</dbReference>
<keyword evidence="1" id="KW-0378">Hydrolase</keyword>
<feature type="non-terminal residue" evidence="2">
    <location>
        <position position="72"/>
    </location>
</feature>
<evidence type="ECO:0000313" key="3">
    <source>
        <dbReference type="Proteomes" id="UP001177140"/>
    </source>
</evidence>
<proteinExistence type="predicted"/>
<dbReference type="EMBL" id="JAJJMA010209104">
    <property type="protein sequence ID" value="MCL7040143.1"/>
    <property type="molecule type" value="Genomic_DNA"/>
</dbReference>
<keyword evidence="3" id="KW-1185">Reference proteome</keyword>
<dbReference type="PANTHER" id="PTHR45738">
    <property type="entry name" value="POLYPHOSPHOINOSITIDE PHOSPHATASE"/>
    <property type="match status" value="1"/>
</dbReference>
<evidence type="ECO:0000313" key="2">
    <source>
        <dbReference type="EMBL" id="MCL7040143.1"/>
    </source>
</evidence>
<dbReference type="GO" id="GO:0043813">
    <property type="term" value="F:phosphatidylinositol-3,5-bisphosphate 5-phosphatase activity"/>
    <property type="evidence" value="ECO:0007669"/>
    <property type="project" value="InterPro"/>
</dbReference>
<dbReference type="GO" id="GO:0046856">
    <property type="term" value="P:phosphatidylinositol dephosphorylation"/>
    <property type="evidence" value="ECO:0007669"/>
    <property type="project" value="InterPro"/>
</dbReference>
<sequence length="72" mass="8433">IFWLRRGHWKAAVHTQDIIRSVQRYHSNAFTDAEKQDAINVFLGHFQPQLGRPALWELDSDQNFNVGRDENA</sequence>
<dbReference type="PANTHER" id="PTHR45738:SF3">
    <property type="entry name" value="OS03G0182400 PROTEIN"/>
    <property type="match status" value="1"/>
</dbReference>
<gene>
    <name evidence="2" type="ORF">MKW94_022989</name>
</gene>
<name>A0AA41VF97_PAPNU</name>